<evidence type="ECO:0000313" key="1">
    <source>
        <dbReference type="EMBL" id="KZC08044.1"/>
    </source>
</evidence>
<keyword evidence="2" id="KW-1185">Reference proteome</keyword>
<organism evidence="1 2">
    <name type="scientific">Dufourea novaeangliae</name>
    <name type="common">Sweat bee</name>
    <dbReference type="NCBI Taxonomy" id="178035"/>
    <lineage>
        <taxon>Eukaryota</taxon>
        <taxon>Metazoa</taxon>
        <taxon>Ecdysozoa</taxon>
        <taxon>Arthropoda</taxon>
        <taxon>Hexapoda</taxon>
        <taxon>Insecta</taxon>
        <taxon>Pterygota</taxon>
        <taxon>Neoptera</taxon>
        <taxon>Endopterygota</taxon>
        <taxon>Hymenoptera</taxon>
        <taxon>Apocrita</taxon>
        <taxon>Aculeata</taxon>
        <taxon>Apoidea</taxon>
        <taxon>Anthophila</taxon>
        <taxon>Halictidae</taxon>
        <taxon>Rophitinae</taxon>
        <taxon>Dufourea</taxon>
    </lineage>
</organism>
<sequence length="108" mass="12393">MQESSRKNNVDAEKSRPTEHVFRLMRDDWVNDIQPLDQLEPLEPLDLEDETVDKDSEVEFVTPKSSLQFPVTLSRHLVDWLGSLLGVTYGVYSKLAKAIYNNNTTVNN</sequence>
<dbReference type="Proteomes" id="UP000076502">
    <property type="component" value="Unassembled WGS sequence"/>
</dbReference>
<evidence type="ECO:0000313" key="2">
    <source>
        <dbReference type="Proteomes" id="UP000076502"/>
    </source>
</evidence>
<name>A0A154P9H1_DUFNO</name>
<reference evidence="1 2" key="1">
    <citation type="submission" date="2015-07" db="EMBL/GenBank/DDBJ databases">
        <title>The genome of Dufourea novaeangliae.</title>
        <authorList>
            <person name="Pan H."/>
            <person name="Kapheim K."/>
        </authorList>
    </citation>
    <scope>NUCLEOTIDE SEQUENCE [LARGE SCALE GENOMIC DNA]</scope>
    <source>
        <strain evidence="1">0120121106</strain>
        <tissue evidence="1">Whole body</tissue>
    </source>
</reference>
<gene>
    <name evidence="1" type="ORF">WN55_09107</name>
</gene>
<dbReference type="OrthoDB" id="7679971at2759"/>
<dbReference type="STRING" id="178035.A0A154P9H1"/>
<protein>
    <submittedName>
        <fullName evidence="1">Uncharacterized protein</fullName>
    </submittedName>
</protein>
<dbReference type="AlphaFoldDB" id="A0A154P9H1"/>
<dbReference type="EMBL" id="KQ434839">
    <property type="protein sequence ID" value="KZC08044.1"/>
    <property type="molecule type" value="Genomic_DNA"/>
</dbReference>
<proteinExistence type="predicted"/>
<accession>A0A154P9H1</accession>